<protein>
    <recommendedName>
        <fullName evidence="3">CheW-like domain-containing protein</fullName>
    </recommendedName>
</protein>
<dbReference type="AlphaFoldDB" id="A0A1V2GWB2"/>
<evidence type="ECO:0000313" key="1">
    <source>
        <dbReference type="EMBL" id="ONG47414.1"/>
    </source>
</evidence>
<keyword evidence="2" id="KW-1185">Reference proteome</keyword>
<proteinExistence type="predicted"/>
<evidence type="ECO:0000313" key="2">
    <source>
        <dbReference type="Proteomes" id="UP000188879"/>
    </source>
</evidence>
<gene>
    <name evidence="1" type="ORF">BKE38_23660</name>
</gene>
<feature type="non-terminal residue" evidence="1">
    <location>
        <position position="162"/>
    </location>
</feature>
<dbReference type="Proteomes" id="UP000188879">
    <property type="component" value="Unassembled WGS sequence"/>
</dbReference>
<evidence type="ECO:0008006" key="3">
    <source>
        <dbReference type="Google" id="ProtNLM"/>
    </source>
</evidence>
<dbReference type="EMBL" id="MLCO01000279">
    <property type="protein sequence ID" value="ONG47414.1"/>
    <property type="molecule type" value="Genomic_DNA"/>
</dbReference>
<reference evidence="1 2" key="1">
    <citation type="submission" date="2016-10" db="EMBL/GenBank/DDBJ databases">
        <title>Draft Genome sequence of Roseomonas sp. strain M3.</title>
        <authorList>
            <person name="Subhash Y."/>
            <person name="Lee S."/>
        </authorList>
    </citation>
    <scope>NUCLEOTIDE SEQUENCE [LARGE SCALE GENOMIC DNA]</scope>
    <source>
        <strain evidence="1 2">M3</strain>
    </source>
</reference>
<comment type="caution">
    <text evidence="1">The sequence shown here is derived from an EMBL/GenBank/DDBJ whole genome shotgun (WGS) entry which is preliminary data.</text>
</comment>
<accession>A0A1V2GWB2</accession>
<name>A0A1V2GWB2_9PROT</name>
<sequence length="162" mass="15926">MAAGMSALLAGGRAWRLPPGVEAVPPLRPRPLPGAAPGLLGLALQGGQLLPVLAPGGVAGPVWLLCPASEGGARLLLTGEALLAQVPEDAQPLDLPLALLSATPTAAVAPLPAAALPPRPVAERARAGLLGLGLAGGRMLLPLDRLARVVPMPALAPAPASA</sequence>
<organism evidence="1 2">
    <name type="scientific">Teichococcus deserti</name>
    <dbReference type="NCBI Taxonomy" id="1817963"/>
    <lineage>
        <taxon>Bacteria</taxon>
        <taxon>Pseudomonadati</taxon>
        <taxon>Pseudomonadota</taxon>
        <taxon>Alphaproteobacteria</taxon>
        <taxon>Acetobacterales</taxon>
        <taxon>Roseomonadaceae</taxon>
        <taxon>Roseomonas</taxon>
    </lineage>
</organism>